<evidence type="ECO:0000256" key="1">
    <source>
        <dbReference type="ARBA" id="ARBA00004990"/>
    </source>
</evidence>
<dbReference type="InterPro" id="IPR014729">
    <property type="entry name" value="Rossmann-like_a/b/a_fold"/>
</dbReference>
<dbReference type="EC" id="6.3.2.1" evidence="8"/>
<dbReference type="SUPFAM" id="SSF52374">
    <property type="entry name" value="Nucleotidylyl transferase"/>
    <property type="match status" value="1"/>
</dbReference>
<feature type="compositionally biased region" description="Low complexity" evidence="9">
    <location>
        <begin position="20"/>
        <end position="42"/>
    </location>
</feature>
<feature type="active site" description="Proton donor" evidence="8">
    <location>
        <position position="84"/>
    </location>
</feature>
<keyword evidence="6 8" id="KW-0067">ATP-binding</keyword>
<keyword evidence="3 8" id="KW-0436">Ligase</keyword>
<dbReference type="InterPro" id="IPR042176">
    <property type="entry name" value="Pantoate_ligase_C"/>
</dbReference>
<organism evidence="10 11">
    <name type="scientific">Microbacterium candidum</name>
    <dbReference type="NCBI Taxonomy" id="3041922"/>
    <lineage>
        <taxon>Bacteria</taxon>
        <taxon>Bacillati</taxon>
        <taxon>Actinomycetota</taxon>
        <taxon>Actinomycetes</taxon>
        <taxon>Micrococcales</taxon>
        <taxon>Microbacteriaceae</taxon>
        <taxon>Microbacterium</taxon>
    </lineage>
</organism>
<comment type="subunit">
    <text evidence="8">Homodimer.</text>
</comment>
<gene>
    <name evidence="8" type="primary">panC</name>
    <name evidence="10" type="ORF">QSV35_02830</name>
</gene>
<reference evidence="10 11" key="1">
    <citation type="submission" date="2023-06" db="EMBL/GenBank/DDBJ databases">
        <title>Microbacterium sp. nov., isolated from a waste landfill.</title>
        <authorList>
            <person name="Wen W."/>
        </authorList>
    </citation>
    <scope>NUCLEOTIDE SEQUENCE [LARGE SCALE GENOMIC DNA]</scope>
    <source>
        <strain evidence="10 11">ASV49</strain>
    </source>
</reference>
<evidence type="ECO:0000256" key="2">
    <source>
        <dbReference type="ARBA" id="ARBA00009256"/>
    </source>
</evidence>
<evidence type="ECO:0000313" key="11">
    <source>
        <dbReference type="Proteomes" id="UP001235064"/>
    </source>
</evidence>
<dbReference type="HAMAP" id="MF_00158">
    <property type="entry name" value="PanC"/>
    <property type="match status" value="1"/>
</dbReference>
<evidence type="ECO:0000256" key="5">
    <source>
        <dbReference type="ARBA" id="ARBA00022741"/>
    </source>
</evidence>
<comment type="caution">
    <text evidence="10">The sequence shown here is derived from an EMBL/GenBank/DDBJ whole genome shotgun (WGS) entry which is preliminary data.</text>
</comment>
<evidence type="ECO:0000256" key="9">
    <source>
        <dbReference type="SAM" id="MobiDB-lite"/>
    </source>
</evidence>
<evidence type="ECO:0000256" key="6">
    <source>
        <dbReference type="ARBA" id="ARBA00022840"/>
    </source>
</evidence>
<keyword evidence="8" id="KW-0963">Cytoplasm</keyword>
<evidence type="ECO:0000313" key="10">
    <source>
        <dbReference type="EMBL" id="MDL9978255.1"/>
    </source>
</evidence>
<comment type="caution">
    <text evidence="8">Lacks conserved residue(s) required for the propagation of feature annotation.</text>
</comment>
<accession>A0ABT7MUZ4</accession>
<feature type="binding site" evidence="8">
    <location>
        <position position="224"/>
    </location>
    <ligand>
        <name>ATP</name>
        <dbReference type="ChEBI" id="CHEBI:30616"/>
    </ligand>
</feature>
<comment type="miscellaneous">
    <text evidence="8">The reaction proceeds by a bi uni uni bi ping pong mechanism.</text>
</comment>
<evidence type="ECO:0000256" key="8">
    <source>
        <dbReference type="HAMAP-Rule" id="MF_00158"/>
    </source>
</evidence>
<proteinExistence type="inferred from homology"/>
<feature type="binding site" evidence="8">
    <location>
        <begin position="232"/>
        <end position="235"/>
    </location>
    <ligand>
        <name>ATP</name>
        <dbReference type="ChEBI" id="CHEBI:30616"/>
    </ligand>
</feature>
<dbReference type="GO" id="GO:0016874">
    <property type="term" value="F:ligase activity"/>
    <property type="evidence" value="ECO:0007669"/>
    <property type="project" value="UniProtKB-KW"/>
</dbReference>
<keyword evidence="4 8" id="KW-0566">Pantothenate biosynthesis</keyword>
<sequence length="328" mass="34821">MITTVDALRARLDSIRSARPDPASPADPASVSDPATLADPASASLADPASASLADPASAAASRGAGRVPRIAHISTLGALHEGHVDLVHRAKEIADVVVVTVFVNPLRFRGDAEFDAYPRSLEEDERLLESLGVDIVFAPDAAELLPHGRDTTKVSAGDRGLRYEGSRRATYFDAILTVEAILLNIVRPDVAVYGERDRQRVFLVRRMVQDLFLDVEIEAVPTVRSDDGVPVSKRLGILEDADRAAAAKLTSALDDAAANADRGVDACIAAAQSALMGDPRIRLEYLSVVDPDSFQSADENRTGPALVLIAGTIGGRRFVDSTEVVLG</sequence>
<dbReference type="Proteomes" id="UP001235064">
    <property type="component" value="Unassembled WGS sequence"/>
</dbReference>
<dbReference type="InterPro" id="IPR003721">
    <property type="entry name" value="Pantoate_ligase"/>
</dbReference>
<dbReference type="Gene3D" id="3.40.50.620">
    <property type="entry name" value="HUPs"/>
    <property type="match status" value="1"/>
</dbReference>
<dbReference type="PANTHER" id="PTHR21299">
    <property type="entry name" value="CYTIDYLATE KINASE/PANTOATE-BETA-ALANINE LIGASE"/>
    <property type="match status" value="1"/>
</dbReference>
<evidence type="ECO:0000256" key="7">
    <source>
        <dbReference type="ARBA" id="ARBA00048258"/>
    </source>
</evidence>
<dbReference type="Gene3D" id="3.30.1300.10">
    <property type="entry name" value="Pantoate-beta-alanine ligase, C-terminal domain"/>
    <property type="match status" value="1"/>
</dbReference>
<evidence type="ECO:0000256" key="4">
    <source>
        <dbReference type="ARBA" id="ARBA00022655"/>
    </source>
</evidence>
<feature type="region of interest" description="Disordered" evidence="9">
    <location>
        <begin position="16"/>
        <end position="42"/>
    </location>
</feature>
<comment type="subcellular location">
    <subcellularLocation>
        <location evidence="8">Cytoplasm</location>
    </subcellularLocation>
</comment>
<keyword evidence="5 8" id="KW-0547">Nucleotide-binding</keyword>
<dbReference type="PANTHER" id="PTHR21299:SF1">
    <property type="entry name" value="PANTOATE--BETA-ALANINE LIGASE"/>
    <property type="match status" value="1"/>
</dbReference>
<name>A0ABT7MUZ4_9MICO</name>
<dbReference type="Pfam" id="PF02569">
    <property type="entry name" value="Pantoate_ligase"/>
    <property type="match status" value="1"/>
</dbReference>
<protein>
    <recommendedName>
        <fullName evidence="8">Pantothenate synthetase</fullName>
        <shortName evidence="8">PS</shortName>
        <ecNumber evidence="8">6.3.2.1</ecNumber>
    </recommendedName>
    <alternativeName>
        <fullName evidence="8">Pantoate--beta-alanine ligase</fullName>
    </alternativeName>
    <alternativeName>
        <fullName evidence="8">Pantoate-activating enzyme</fullName>
    </alternativeName>
</protein>
<evidence type="ECO:0000256" key="3">
    <source>
        <dbReference type="ARBA" id="ARBA00022598"/>
    </source>
</evidence>
<dbReference type="EMBL" id="JASXSZ010000001">
    <property type="protein sequence ID" value="MDL9978255.1"/>
    <property type="molecule type" value="Genomic_DNA"/>
</dbReference>
<feature type="binding site" evidence="8">
    <location>
        <begin position="195"/>
        <end position="198"/>
    </location>
    <ligand>
        <name>ATP</name>
        <dbReference type="ChEBI" id="CHEBI:30616"/>
    </ligand>
</feature>
<comment type="pathway">
    <text evidence="1 8">Cofactor biosynthesis; (R)-pantothenate biosynthesis; (R)-pantothenate from (R)-pantoate and beta-alanine: step 1/1.</text>
</comment>
<comment type="function">
    <text evidence="8">Catalyzes the condensation of pantoate with beta-alanine in an ATP-dependent reaction via a pantoyl-adenylate intermediate.</text>
</comment>
<comment type="catalytic activity">
    <reaction evidence="7 8">
        <text>(R)-pantoate + beta-alanine + ATP = (R)-pantothenate + AMP + diphosphate + H(+)</text>
        <dbReference type="Rhea" id="RHEA:10912"/>
        <dbReference type="ChEBI" id="CHEBI:15378"/>
        <dbReference type="ChEBI" id="CHEBI:15980"/>
        <dbReference type="ChEBI" id="CHEBI:29032"/>
        <dbReference type="ChEBI" id="CHEBI:30616"/>
        <dbReference type="ChEBI" id="CHEBI:33019"/>
        <dbReference type="ChEBI" id="CHEBI:57966"/>
        <dbReference type="ChEBI" id="CHEBI:456215"/>
        <dbReference type="EC" id="6.3.2.1"/>
    </reaction>
</comment>
<dbReference type="RefSeq" id="WP_286286499.1">
    <property type="nucleotide sequence ID" value="NZ_JASXSZ010000001.1"/>
</dbReference>
<keyword evidence="11" id="KW-1185">Reference proteome</keyword>
<comment type="similarity">
    <text evidence="2 8">Belongs to the pantothenate synthetase family.</text>
</comment>